<evidence type="ECO:0000313" key="2">
    <source>
        <dbReference type="Proteomes" id="UP000095023"/>
    </source>
</evidence>
<dbReference type="AlphaFoldDB" id="A0A1E4TBQ0"/>
<protein>
    <submittedName>
        <fullName evidence="1">Uncharacterized protein</fullName>
    </submittedName>
</protein>
<proteinExistence type="predicted"/>
<gene>
    <name evidence="1" type="ORF">CANCADRAFT_134608</name>
</gene>
<sequence>MKIQTCRAYHLGCPCLFILTSPPSRCDKVAFTLSVNVCANRIRNFNKSNFEETKTMHDACPEKKERKMNNFCL</sequence>
<reference evidence="2" key="1">
    <citation type="submission" date="2016-02" db="EMBL/GenBank/DDBJ databases">
        <title>Comparative genomics of biotechnologically important yeasts.</title>
        <authorList>
            <consortium name="DOE Joint Genome Institute"/>
            <person name="Riley R."/>
            <person name="Haridas S."/>
            <person name="Wolfe K.H."/>
            <person name="Lopes M.R."/>
            <person name="Hittinger C.T."/>
            <person name="Goker M."/>
            <person name="Salamov A."/>
            <person name="Wisecaver J."/>
            <person name="Long T.M."/>
            <person name="Aerts A.L."/>
            <person name="Barry K."/>
            <person name="Choi C."/>
            <person name="Clum A."/>
            <person name="Coughlan A.Y."/>
            <person name="Deshpande S."/>
            <person name="Douglass A.P."/>
            <person name="Hanson S.J."/>
            <person name="Klenk H.-P."/>
            <person name="Labutti K."/>
            <person name="Lapidus A."/>
            <person name="Lindquist E."/>
            <person name="Lipzen A."/>
            <person name="Meier-Kolthoff J.P."/>
            <person name="Ohm R.A."/>
            <person name="Otillar R.P."/>
            <person name="Pangilinan J."/>
            <person name="Peng Y."/>
            <person name="Rokas A."/>
            <person name="Rosa C.A."/>
            <person name="Scheuner C."/>
            <person name="Sibirny A.A."/>
            <person name="Slot J.C."/>
            <person name="Stielow J.B."/>
            <person name="Sun H."/>
            <person name="Kurtzman C.P."/>
            <person name="Blackwell M."/>
            <person name="Jeffries T.W."/>
            <person name="Grigoriev I.V."/>
        </authorList>
    </citation>
    <scope>NUCLEOTIDE SEQUENCE [LARGE SCALE GENOMIC DNA]</scope>
    <source>
        <strain evidence="2">NRRL Y-17796</strain>
    </source>
</reference>
<keyword evidence="2" id="KW-1185">Reference proteome</keyword>
<evidence type="ECO:0000313" key="1">
    <source>
        <dbReference type="EMBL" id="ODV89186.1"/>
    </source>
</evidence>
<dbReference type="EMBL" id="KV453843">
    <property type="protein sequence ID" value="ODV89186.1"/>
    <property type="molecule type" value="Genomic_DNA"/>
</dbReference>
<accession>A0A1E4TBQ0</accession>
<organism evidence="1 2">
    <name type="scientific">Tortispora caseinolytica NRRL Y-17796</name>
    <dbReference type="NCBI Taxonomy" id="767744"/>
    <lineage>
        <taxon>Eukaryota</taxon>
        <taxon>Fungi</taxon>
        <taxon>Dikarya</taxon>
        <taxon>Ascomycota</taxon>
        <taxon>Saccharomycotina</taxon>
        <taxon>Trigonopsidomycetes</taxon>
        <taxon>Trigonopsidales</taxon>
        <taxon>Trigonopsidaceae</taxon>
        <taxon>Tortispora</taxon>
    </lineage>
</organism>
<name>A0A1E4TBQ0_9ASCO</name>
<dbReference type="Proteomes" id="UP000095023">
    <property type="component" value="Unassembled WGS sequence"/>
</dbReference>